<dbReference type="SUPFAM" id="SSF52540">
    <property type="entry name" value="P-loop containing nucleoside triphosphate hydrolases"/>
    <property type="match status" value="1"/>
</dbReference>
<dbReference type="InterPro" id="IPR027417">
    <property type="entry name" value="P-loop_NTPase"/>
</dbReference>
<proteinExistence type="predicted"/>
<dbReference type="Gene3D" id="3.40.50.300">
    <property type="entry name" value="P-loop containing nucleotide triphosphate hydrolases"/>
    <property type="match status" value="1"/>
</dbReference>
<dbReference type="Proteomes" id="UP001055125">
    <property type="component" value="Unassembled WGS sequence"/>
</dbReference>
<accession>A0ABQ4RX36</accession>
<keyword evidence="2" id="KW-1185">Reference proteome</keyword>
<comment type="caution">
    <text evidence="1">The sequence shown here is derived from an EMBL/GenBank/DDBJ whole genome shotgun (WGS) entry which is preliminary data.</text>
</comment>
<sequence>MTVPFVPITEDLPRQRRSREIKDPDARPSIVATAFRLRDPAEVPRRQWLSGHDFIRGFVTVTAAPGGLGKSSLSIVEALALATGRNLLGVQPPKRCRVWMWNGEDPADELERRVLGAALFYGISPADLDGWFFMNSGRDTEIVLARQVRDGVAVAEPLVEALVDEIREKRIDLVVIDPFVSSHQVPENDNGAIDRVAKTWARIAEATGCAIHIVAHTRKTGGNEVTAEDMRGASALLAAARVGRVLNGMTKDEGDRLGVDNHRLHFRISTDKSNLAPRSDGEHWFRLAPVDIGNGTAEHPSDRVGVPVRWDKPSAMDGLTVADMHEIRRLVGIADPPYRASSLAGRWVGELIGKITHLDPSERGDKARINQILKTYFATGVLRKQDGWMDEAGRPRPIVVPGDLKD</sequence>
<evidence type="ECO:0000313" key="1">
    <source>
        <dbReference type="EMBL" id="GJD94152.1"/>
    </source>
</evidence>
<name>A0ABQ4RX36_9HYPH</name>
<dbReference type="EMBL" id="BPQP01000019">
    <property type="protein sequence ID" value="GJD94152.1"/>
    <property type="molecule type" value="Genomic_DNA"/>
</dbReference>
<organism evidence="1 2">
    <name type="scientific">Methylobacterium iners</name>
    <dbReference type="NCBI Taxonomy" id="418707"/>
    <lineage>
        <taxon>Bacteria</taxon>
        <taxon>Pseudomonadati</taxon>
        <taxon>Pseudomonadota</taxon>
        <taxon>Alphaproteobacteria</taxon>
        <taxon>Hyphomicrobiales</taxon>
        <taxon>Methylobacteriaceae</taxon>
        <taxon>Methylobacterium</taxon>
    </lineage>
</organism>
<reference evidence="1" key="2">
    <citation type="submission" date="2021-08" db="EMBL/GenBank/DDBJ databases">
        <authorList>
            <person name="Tani A."/>
            <person name="Ola A."/>
            <person name="Ogura Y."/>
            <person name="Katsura K."/>
            <person name="Hayashi T."/>
        </authorList>
    </citation>
    <scope>NUCLEOTIDE SEQUENCE</scope>
    <source>
        <strain evidence="1">DSM 19015</strain>
    </source>
</reference>
<dbReference type="Pfam" id="PF13481">
    <property type="entry name" value="AAA_25"/>
    <property type="match status" value="1"/>
</dbReference>
<reference evidence="1" key="1">
    <citation type="journal article" date="2021" name="Front. Microbiol.">
        <title>Comprehensive Comparative Genomics and Phenotyping of Methylobacterium Species.</title>
        <authorList>
            <person name="Alessa O."/>
            <person name="Ogura Y."/>
            <person name="Fujitani Y."/>
            <person name="Takami H."/>
            <person name="Hayashi T."/>
            <person name="Sahin N."/>
            <person name="Tani A."/>
        </authorList>
    </citation>
    <scope>NUCLEOTIDE SEQUENCE</scope>
    <source>
        <strain evidence="1">DSM 19015</strain>
    </source>
</reference>
<evidence type="ECO:0008006" key="3">
    <source>
        <dbReference type="Google" id="ProtNLM"/>
    </source>
</evidence>
<protein>
    <recommendedName>
        <fullName evidence="3">Recombinase RecA</fullName>
    </recommendedName>
</protein>
<dbReference type="RefSeq" id="WP_238243338.1">
    <property type="nucleotide sequence ID" value="NZ_BPQP01000019.1"/>
</dbReference>
<gene>
    <name evidence="1" type="ORF">OCOJLMKI_1354</name>
</gene>
<evidence type="ECO:0000313" key="2">
    <source>
        <dbReference type="Proteomes" id="UP001055125"/>
    </source>
</evidence>